<reference evidence="2" key="1">
    <citation type="submission" date="2017-07" db="EMBL/GenBank/DDBJ databases">
        <title>Leptospira spp. isolated from tropical soils.</title>
        <authorList>
            <person name="Thibeaux R."/>
            <person name="Iraola G."/>
            <person name="Ferres I."/>
            <person name="Bierque E."/>
            <person name="Girault D."/>
            <person name="Soupe-Gilbert M.-E."/>
            <person name="Picardeau M."/>
            <person name="Goarant C."/>
        </authorList>
    </citation>
    <scope>NUCLEOTIDE SEQUENCE [LARGE SCALE GENOMIC DNA]</scope>
    <source>
        <strain evidence="2">ATI7-C-A5</strain>
    </source>
</reference>
<gene>
    <name evidence="1" type="ORF">CH379_003745</name>
    <name evidence="2" type="ORF">CH379_07140</name>
</gene>
<organism evidence="2">
    <name type="scientific">Leptospira ellisii</name>
    <dbReference type="NCBI Taxonomy" id="2023197"/>
    <lineage>
        <taxon>Bacteria</taxon>
        <taxon>Pseudomonadati</taxon>
        <taxon>Spirochaetota</taxon>
        <taxon>Spirochaetia</taxon>
        <taxon>Leptospirales</taxon>
        <taxon>Leptospiraceae</taxon>
        <taxon>Leptospira</taxon>
    </lineage>
</organism>
<keyword evidence="3" id="KW-1185">Reference proteome</keyword>
<reference evidence="1 3" key="2">
    <citation type="journal article" date="2018" name="Microb. Genom.">
        <title>Deciphering the unexplored Leptospira diversity from soils uncovers genomic evolution to virulence.</title>
        <authorList>
            <person name="Thibeaux R."/>
            <person name="Iraola G."/>
            <person name="Ferres I."/>
            <person name="Bierque E."/>
            <person name="Girault D."/>
            <person name="Soupe-Gilbert M.E."/>
            <person name="Picardeau M."/>
            <person name="Goarant C."/>
        </authorList>
    </citation>
    <scope>NUCLEOTIDE SEQUENCE [LARGE SCALE GENOMIC DNA]</scope>
    <source>
        <strain evidence="1 3">ATI7-C-A5</strain>
    </source>
</reference>
<evidence type="ECO:0000313" key="1">
    <source>
        <dbReference type="EMBL" id="MDV6234743.1"/>
    </source>
</evidence>
<evidence type="ECO:0008006" key="4">
    <source>
        <dbReference type="Google" id="ProtNLM"/>
    </source>
</evidence>
<evidence type="ECO:0000313" key="2">
    <source>
        <dbReference type="EMBL" id="PJZ93561.1"/>
    </source>
</evidence>
<protein>
    <recommendedName>
        <fullName evidence="4">Lipoprotein</fullName>
    </recommendedName>
</protein>
<dbReference type="Proteomes" id="UP000232122">
    <property type="component" value="Unassembled WGS sequence"/>
</dbReference>
<proteinExistence type="predicted"/>
<accession>A0A2N0BL13</accession>
<dbReference type="OrthoDB" id="331583at2"/>
<dbReference type="EMBL" id="NPEF02000002">
    <property type="protein sequence ID" value="MDV6234743.1"/>
    <property type="molecule type" value="Genomic_DNA"/>
</dbReference>
<reference evidence="1" key="3">
    <citation type="submission" date="2023-10" db="EMBL/GenBank/DDBJ databases">
        <authorList>
            <person name="Picardeau M."/>
            <person name="Thibeaux R."/>
        </authorList>
    </citation>
    <scope>NUCLEOTIDE SEQUENCE</scope>
    <source>
        <strain evidence="1">ATI7-C-A5</strain>
    </source>
</reference>
<dbReference type="AlphaFoldDB" id="A0A2N0BAH8"/>
<evidence type="ECO:0000313" key="3">
    <source>
        <dbReference type="Proteomes" id="UP000232122"/>
    </source>
</evidence>
<comment type="caution">
    <text evidence="2">The sequence shown here is derived from an EMBL/GenBank/DDBJ whole genome shotgun (WGS) entry which is preliminary data.</text>
</comment>
<dbReference type="RefSeq" id="WP_100746939.1">
    <property type="nucleotide sequence ID" value="NZ_NPEF02000002.1"/>
</dbReference>
<sequence>MLRLPILVAVVSILFGCADAERQNCRENLDYITTEWDFTLFALLENATDGDPSNDSAQGILIANFYDLYEKALERERKCDNDPILKLTWPERKDFGSM</sequence>
<dbReference type="PROSITE" id="PS51257">
    <property type="entry name" value="PROKAR_LIPOPROTEIN"/>
    <property type="match status" value="1"/>
</dbReference>
<dbReference type="EMBL" id="NPEF01000055">
    <property type="protein sequence ID" value="PJZ93561.1"/>
    <property type="molecule type" value="Genomic_DNA"/>
</dbReference>
<accession>A0A2N0BAH8</accession>
<name>A0A2N0BAH8_9LEPT</name>